<accession>A0A9P5MWW3</accession>
<dbReference type="OrthoDB" id="3258774at2759"/>
<keyword evidence="2" id="KW-1185">Reference proteome</keyword>
<reference evidence="1" key="2">
    <citation type="journal article" date="2020" name="Nat. Commun.">
        <title>Large-scale genome sequencing of mycorrhizal fungi provides insights into the early evolution of symbiotic traits.</title>
        <authorList>
            <person name="Miyauchi S."/>
            <person name="Kiss E."/>
            <person name="Kuo A."/>
            <person name="Drula E."/>
            <person name="Kohler A."/>
            <person name="Sanchez-Garcia M."/>
            <person name="Morin E."/>
            <person name="Andreopoulos B."/>
            <person name="Barry K.W."/>
            <person name="Bonito G."/>
            <person name="Buee M."/>
            <person name="Carver A."/>
            <person name="Chen C."/>
            <person name="Cichocki N."/>
            <person name="Clum A."/>
            <person name="Culley D."/>
            <person name="Crous P.W."/>
            <person name="Fauchery L."/>
            <person name="Girlanda M."/>
            <person name="Hayes R.D."/>
            <person name="Keri Z."/>
            <person name="LaButti K."/>
            <person name="Lipzen A."/>
            <person name="Lombard V."/>
            <person name="Magnuson J."/>
            <person name="Maillard F."/>
            <person name="Murat C."/>
            <person name="Nolan M."/>
            <person name="Ohm R.A."/>
            <person name="Pangilinan J."/>
            <person name="Pereira M.F."/>
            <person name="Perotto S."/>
            <person name="Peter M."/>
            <person name="Pfister S."/>
            <person name="Riley R."/>
            <person name="Sitrit Y."/>
            <person name="Stielow J.B."/>
            <person name="Szollosi G."/>
            <person name="Zifcakova L."/>
            <person name="Stursova M."/>
            <person name="Spatafora J.W."/>
            <person name="Tedersoo L."/>
            <person name="Vaario L.M."/>
            <person name="Yamada A."/>
            <person name="Yan M."/>
            <person name="Wang P."/>
            <person name="Xu J."/>
            <person name="Bruns T."/>
            <person name="Baldrian P."/>
            <person name="Vilgalys R."/>
            <person name="Dunand C."/>
            <person name="Henrissat B."/>
            <person name="Grigoriev I.V."/>
            <person name="Hibbett D."/>
            <person name="Nagy L.G."/>
            <person name="Martin F.M."/>
        </authorList>
    </citation>
    <scope>NUCLEOTIDE SEQUENCE</scope>
    <source>
        <strain evidence="1">Prilba</strain>
    </source>
</reference>
<name>A0A9P5MWW3_9AGAM</name>
<sequence>MLPISPEKYGGKFTMDPIRTFQHQKISVLIDNLGPAGRVFFETAKETRVFGNAWLPKDAIIFKDVHGRLEGESIVGETFRDTHNIRCYEEREPPLSVSRASLPSNRNSPSLNVTGTQIASVATILKGDWREPIHRMLRSPDVNIRITAKPPGTSATN</sequence>
<gene>
    <name evidence="1" type="ORF">DFH94DRAFT_743572</name>
</gene>
<protein>
    <submittedName>
        <fullName evidence="1">Uncharacterized protein</fullName>
    </submittedName>
</protein>
<dbReference type="AlphaFoldDB" id="A0A9P5MWW3"/>
<evidence type="ECO:0000313" key="2">
    <source>
        <dbReference type="Proteomes" id="UP000759537"/>
    </source>
</evidence>
<organism evidence="1 2">
    <name type="scientific">Russula ochroleuca</name>
    <dbReference type="NCBI Taxonomy" id="152965"/>
    <lineage>
        <taxon>Eukaryota</taxon>
        <taxon>Fungi</taxon>
        <taxon>Dikarya</taxon>
        <taxon>Basidiomycota</taxon>
        <taxon>Agaricomycotina</taxon>
        <taxon>Agaricomycetes</taxon>
        <taxon>Russulales</taxon>
        <taxon>Russulaceae</taxon>
        <taxon>Russula</taxon>
    </lineage>
</organism>
<proteinExistence type="predicted"/>
<dbReference type="Proteomes" id="UP000759537">
    <property type="component" value="Unassembled WGS sequence"/>
</dbReference>
<evidence type="ECO:0000313" key="1">
    <source>
        <dbReference type="EMBL" id="KAF8480504.1"/>
    </source>
</evidence>
<dbReference type="EMBL" id="WHVB01000008">
    <property type="protein sequence ID" value="KAF8480504.1"/>
    <property type="molecule type" value="Genomic_DNA"/>
</dbReference>
<comment type="caution">
    <text evidence="1">The sequence shown here is derived from an EMBL/GenBank/DDBJ whole genome shotgun (WGS) entry which is preliminary data.</text>
</comment>
<reference evidence="1" key="1">
    <citation type="submission" date="2019-10" db="EMBL/GenBank/DDBJ databases">
        <authorList>
            <consortium name="DOE Joint Genome Institute"/>
            <person name="Kuo A."/>
            <person name="Miyauchi S."/>
            <person name="Kiss E."/>
            <person name="Drula E."/>
            <person name="Kohler A."/>
            <person name="Sanchez-Garcia M."/>
            <person name="Andreopoulos B."/>
            <person name="Barry K.W."/>
            <person name="Bonito G."/>
            <person name="Buee M."/>
            <person name="Carver A."/>
            <person name="Chen C."/>
            <person name="Cichocki N."/>
            <person name="Clum A."/>
            <person name="Culley D."/>
            <person name="Crous P.W."/>
            <person name="Fauchery L."/>
            <person name="Girlanda M."/>
            <person name="Hayes R."/>
            <person name="Keri Z."/>
            <person name="LaButti K."/>
            <person name="Lipzen A."/>
            <person name="Lombard V."/>
            <person name="Magnuson J."/>
            <person name="Maillard F."/>
            <person name="Morin E."/>
            <person name="Murat C."/>
            <person name="Nolan M."/>
            <person name="Ohm R."/>
            <person name="Pangilinan J."/>
            <person name="Pereira M."/>
            <person name="Perotto S."/>
            <person name="Peter M."/>
            <person name="Riley R."/>
            <person name="Sitrit Y."/>
            <person name="Stielow B."/>
            <person name="Szollosi G."/>
            <person name="Zifcakova L."/>
            <person name="Stursova M."/>
            <person name="Spatafora J.W."/>
            <person name="Tedersoo L."/>
            <person name="Vaario L.-M."/>
            <person name="Yamada A."/>
            <person name="Yan M."/>
            <person name="Wang P."/>
            <person name="Xu J."/>
            <person name="Bruns T."/>
            <person name="Baldrian P."/>
            <person name="Vilgalys R."/>
            <person name="Henrissat B."/>
            <person name="Grigoriev I.V."/>
            <person name="Hibbett D."/>
            <person name="Nagy L.G."/>
            <person name="Martin F.M."/>
        </authorList>
    </citation>
    <scope>NUCLEOTIDE SEQUENCE</scope>
    <source>
        <strain evidence="1">Prilba</strain>
    </source>
</reference>